<reference evidence="1 2" key="1">
    <citation type="submission" date="2024-09" db="EMBL/GenBank/DDBJ databases">
        <authorList>
            <person name="Sun Q."/>
            <person name="Mori K."/>
        </authorList>
    </citation>
    <scope>NUCLEOTIDE SEQUENCE [LARGE SCALE GENOMIC DNA]</scope>
    <source>
        <strain evidence="1 2">NCAIM B.02529</strain>
    </source>
</reference>
<dbReference type="Pfam" id="PF14183">
    <property type="entry name" value="YwpF"/>
    <property type="match status" value="1"/>
</dbReference>
<dbReference type="InterPro" id="IPR025573">
    <property type="entry name" value="YwpF"/>
</dbReference>
<organism evidence="1 2">
    <name type="scientific">Pontibacillus salicampi</name>
    <dbReference type="NCBI Taxonomy" id="1449801"/>
    <lineage>
        <taxon>Bacteria</taxon>
        <taxon>Bacillati</taxon>
        <taxon>Bacillota</taxon>
        <taxon>Bacilli</taxon>
        <taxon>Bacillales</taxon>
        <taxon>Bacillaceae</taxon>
        <taxon>Pontibacillus</taxon>
    </lineage>
</organism>
<protein>
    <submittedName>
        <fullName evidence="1">YwpF family protein</fullName>
    </submittedName>
</protein>
<comment type="caution">
    <text evidence="1">The sequence shown here is derived from an EMBL/GenBank/DDBJ whole genome shotgun (WGS) entry which is preliminary data.</text>
</comment>
<name>A0ABV6LIH8_9BACI</name>
<dbReference type="RefSeq" id="WP_377344716.1">
    <property type="nucleotide sequence ID" value="NZ_JBHLTP010000002.1"/>
</dbReference>
<dbReference type="Proteomes" id="UP001589836">
    <property type="component" value="Unassembled WGS sequence"/>
</dbReference>
<sequence>MKTFKLIKLNVLEGQDDEFQRKSIPLIDGLIINREDEENKWLIEAYLESRFKDYFQPYFESEQDIVLQAKITKSSNKPAMFLVKAIDINDIGDDCNVLFIGTILDYQKDQAERLLKSLLDKGLEGEELLAAFKDTVETTST</sequence>
<proteinExistence type="predicted"/>
<evidence type="ECO:0000313" key="2">
    <source>
        <dbReference type="Proteomes" id="UP001589836"/>
    </source>
</evidence>
<dbReference type="EMBL" id="JBHLTP010000002">
    <property type="protein sequence ID" value="MFC0522192.1"/>
    <property type="molecule type" value="Genomic_DNA"/>
</dbReference>
<keyword evidence="2" id="KW-1185">Reference proteome</keyword>
<accession>A0ABV6LIH8</accession>
<gene>
    <name evidence="1" type="ORF">ACFFGV_01130</name>
</gene>
<evidence type="ECO:0000313" key="1">
    <source>
        <dbReference type="EMBL" id="MFC0522192.1"/>
    </source>
</evidence>